<dbReference type="InterPro" id="IPR050583">
    <property type="entry name" value="Mycobacterial_A85_antigen"/>
</dbReference>
<dbReference type="RefSeq" id="WP_320756268.1">
    <property type="nucleotide sequence ID" value="NZ_JAWNGC010000001.1"/>
</dbReference>
<dbReference type="AlphaFoldDB" id="A0AAW9HVI0"/>
<evidence type="ECO:0000313" key="1">
    <source>
        <dbReference type="EMBL" id="MDY5154420.1"/>
    </source>
</evidence>
<organism evidence="1 2">
    <name type="scientific">Actinotignum urinale</name>
    <dbReference type="NCBI Taxonomy" id="190146"/>
    <lineage>
        <taxon>Bacteria</taxon>
        <taxon>Bacillati</taxon>
        <taxon>Actinomycetota</taxon>
        <taxon>Actinomycetes</taxon>
        <taxon>Actinomycetales</taxon>
        <taxon>Actinomycetaceae</taxon>
        <taxon>Actinotignum</taxon>
    </lineage>
</organism>
<protein>
    <submittedName>
        <fullName evidence="1">Alpha/beta hydrolase-fold protein</fullName>
    </submittedName>
</protein>
<dbReference type="GO" id="GO:0016787">
    <property type="term" value="F:hydrolase activity"/>
    <property type="evidence" value="ECO:0007669"/>
    <property type="project" value="UniProtKB-KW"/>
</dbReference>
<dbReference type="InterPro" id="IPR029058">
    <property type="entry name" value="AB_hydrolase_fold"/>
</dbReference>
<dbReference type="GO" id="GO:0016747">
    <property type="term" value="F:acyltransferase activity, transferring groups other than amino-acyl groups"/>
    <property type="evidence" value="ECO:0007669"/>
    <property type="project" value="TreeGrafter"/>
</dbReference>
<proteinExistence type="predicted"/>
<reference evidence="1" key="1">
    <citation type="submission" date="2023-10" db="EMBL/GenBank/DDBJ databases">
        <title>Whole Genome based description of the genera Actinobaculum and Actinotignum reveals a complex phylogenetic relationship within the species included in the genus Actinotignum.</title>
        <authorList>
            <person name="Jensen C.S."/>
            <person name="Dargis R."/>
            <person name="Kemp M."/>
            <person name="Christensen J.J."/>
        </authorList>
    </citation>
    <scope>NUCLEOTIDE SEQUENCE</scope>
    <source>
        <strain evidence="1">SLA_B511</strain>
    </source>
</reference>
<sequence>MAIANLSFMSDTLAQQVDATVILPDNVDSENPPAVWYFLPGLKFTAQSFAANIPFQRHLAGSNVALVIASLPYSWYFNNQFERNYFDFTALELPQKIESMFHVRSDRAGRFVGGCSMGGFGSLKTALTFPERFAGVTAFSPACDFTDRGFVDGHWELHTHLSQGLLPEDDVYDLARKVFGEDASREQAPAVWVTCGTEDPFLAHAQRLEKELHSLGVQPEVVYAPGPHAPAYWDTHFPEALAWVNAR</sequence>
<dbReference type="PANTHER" id="PTHR48098:SF1">
    <property type="entry name" value="DIACYLGLYCEROL ACYLTRANSFERASE_MYCOLYLTRANSFERASE AG85A"/>
    <property type="match status" value="1"/>
</dbReference>
<dbReference type="PANTHER" id="PTHR48098">
    <property type="entry name" value="ENTEROCHELIN ESTERASE-RELATED"/>
    <property type="match status" value="1"/>
</dbReference>
<dbReference type="InterPro" id="IPR000801">
    <property type="entry name" value="Esterase-like"/>
</dbReference>
<keyword evidence="1" id="KW-0378">Hydrolase</keyword>
<evidence type="ECO:0000313" key="2">
    <source>
        <dbReference type="Proteomes" id="UP001281731"/>
    </source>
</evidence>
<dbReference type="SUPFAM" id="SSF53474">
    <property type="entry name" value="alpha/beta-Hydrolases"/>
    <property type="match status" value="1"/>
</dbReference>
<comment type="caution">
    <text evidence="1">The sequence shown here is derived from an EMBL/GenBank/DDBJ whole genome shotgun (WGS) entry which is preliminary data.</text>
</comment>
<dbReference type="Gene3D" id="3.40.50.1820">
    <property type="entry name" value="alpha/beta hydrolase"/>
    <property type="match status" value="1"/>
</dbReference>
<dbReference type="EMBL" id="JAWNGC010000001">
    <property type="protein sequence ID" value="MDY5154420.1"/>
    <property type="molecule type" value="Genomic_DNA"/>
</dbReference>
<gene>
    <name evidence="1" type="ORF">R6G80_01590</name>
</gene>
<dbReference type="Proteomes" id="UP001281731">
    <property type="component" value="Unassembled WGS sequence"/>
</dbReference>
<accession>A0AAW9HVI0</accession>
<dbReference type="Pfam" id="PF00756">
    <property type="entry name" value="Esterase"/>
    <property type="match status" value="1"/>
</dbReference>
<name>A0AAW9HVI0_9ACTO</name>